<reference evidence="2" key="1">
    <citation type="submission" date="2023-03" db="EMBL/GenBank/DDBJ databases">
        <title>Actinoallomurus iriomotensis NBRC 103681.</title>
        <authorList>
            <person name="Ichikawa N."/>
            <person name="Sato H."/>
            <person name="Tonouchi N."/>
        </authorList>
    </citation>
    <scope>NUCLEOTIDE SEQUENCE</scope>
    <source>
        <strain evidence="2">NBRC 103681</strain>
    </source>
</reference>
<keyword evidence="1" id="KW-0732">Signal</keyword>
<sequence>MSFLSRFARASAVAARTSLAPLAAAVALSVGLMAASFDATPASAETHTDAAKYYGIWNYDQPDAATLNNVAVLECPDGSGQCDAQLPLPLRLPQVGWVVFSPGPNGTINGHTDGGCTWNFTVHPSGLELSSTTQQCFNPTVGSVGNITRWSVQVHGNRETEQIMAVSHQPNGVDLIVPMPSGSRTKVVHGQDNGEFVKRFLGDYRYDPADMQTLTNIVTTDKGTAYPEQGTVRFTAAHTAHGRIIAHTPDGCYWTMNVRGDTAELDPATQTCHTATGDRSLHYWALVTDDGHHINSFSAGSTTAPGQPPTNTFTYVGALTRPVNN</sequence>
<evidence type="ECO:0000256" key="1">
    <source>
        <dbReference type="SAM" id="SignalP"/>
    </source>
</evidence>
<name>A0A9W6RMJ4_9ACTN</name>
<accession>A0A9W6RMJ4</accession>
<gene>
    <name evidence="2" type="ORF">Airi01_066850</name>
</gene>
<feature type="signal peptide" evidence="1">
    <location>
        <begin position="1"/>
        <end position="34"/>
    </location>
</feature>
<feature type="chain" id="PRO_5040969488" description="Secreted protein" evidence="1">
    <location>
        <begin position="35"/>
        <end position="325"/>
    </location>
</feature>
<evidence type="ECO:0000313" key="3">
    <source>
        <dbReference type="Proteomes" id="UP001165135"/>
    </source>
</evidence>
<evidence type="ECO:0008006" key="4">
    <source>
        <dbReference type="Google" id="ProtNLM"/>
    </source>
</evidence>
<organism evidence="2 3">
    <name type="scientific">Actinoallomurus iriomotensis</name>
    <dbReference type="NCBI Taxonomy" id="478107"/>
    <lineage>
        <taxon>Bacteria</taxon>
        <taxon>Bacillati</taxon>
        <taxon>Actinomycetota</taxon>
        <taxon>Actinomycetes</taxon>
        <taxon>Streptosporangiales</taxon>
        <taxon>Thermomonosporaceae</taxon>
        <taxon>Actinoallomurus</taxon>
    </lineage>
</organism>
<comment type="caution">
    <text evidence="2">The sequence shown here is derived from an EMBL/GenBank/DDBJ whole genome shotgun (WGS) entry which is preliminary data.</text>
</comment>
<protein>
    <recommendedName>
        <fullName evidence="4">Secreted protein</fullName>
    </recommendedName>
</protein>
<proteinExistence type="predicted"/>
<dbReference type="AlphaFoldDB" id="A0A9W6RMJ4"/>
<evidence type="ECO:0000313" key="2">
    <source>
        <dbReference type="EMBL" id="GLY78418.1"/>
    </source>
</evidence>
<dbReference type="EMBL" id="BSTJ01000009">
    <property type="protein sequence ID" value="GLY78418.1"/>
    <property type="molecule type" value="Genomic_DNA"/>
</dbReference>
<dbReference type="Proteomes" id="UP001165135">
    <property type="component" value="Unassembled WGS sequence"/>
</dbReference>